<keyword evidence="1" id="KW-1133">Transmembrane helix</keyword>
<keyword evidence="3" id="KW-1185">Reference proteome</keyword>
<protein>
    <submittedName>
        <fullName evidence="2">Uncharacterized protein</fullName>
    </submittedName>
</protein>
<dbReference type="RefSeq" id="YP_010774100.1">
    <property type="nucleotide sequence ID" value="NC_074751.1"/>
</dbReference>
<dbReference type="GeneID" id="80457001"/>
<keyword evidence="1" id="KW-0472">Membrane</keyword>
<feature type="transmembrane region" description="Helical" evidence="1">
    <location>
        <begin position="82"/>
        <end position="101"/>
    </location>
</feature>
<organism evidence="2 3">
    <name type="scientific">Serratia phage vB_SmaS_Rovert</name>
    <dbReference type="NCBI Taxonomy" id="2777363"/>
    <lineage>
        <taxon>Viruses</taxon>
        <taxon>Duplodnaviria</taxon>
        <taxon>Heunggongvirae</taxon>
        <taxon>Uroviricota</taxon>
        <taxon>Caudoviricetes</taxon>
        <taxon>Rovertvirus</taxon>
        <taxon>Rovertvirus rovert</taxon>
    </lineage>
</organism>
<proteinExistence type="predicted"/>
<dbReference type="KEGG" id="vg:80457001"/>
<evidence type="ECO:0000313" key="2">
    <source>
        <dbReference type="EMBL" id="QPX75013.1"/>
    </source>
</evidence>
<sequence length="143" mass="16229">MGDHNVSDAKIEVLVERVNSAIEDISGLKKDLKSLDRALEVIIEFRKDAEHIRLDVERLHKSVNDNEKILVEVVSITKQHSFIWKLIGGCSGILILLTGWVSGQFTSLSKNDNDVDKRVSILEYRISPHEINKQPTLEKEVTK</sequence>
<dbReference type="Proteomes" id="UP000595249">
    <property type="component" value="Segment"/>
</dbReference>
<name>A0A7T3N9T1_9CAUD</name>
<accession>A0A7T3N9T1</accession>
<reference evidence="2 3" key="1">
    <citation type="submission" date="2020-09" db="EMBL/GenBank/DDBJ databases">
        <authorList>
            <person name="Marshall N."/>
            <person name="Wilson M.E."/>
            <person name="Walker J.K."/>
            <person name="Johnson L."/>
            <person name="Sharma R."/>
            <person name="Carr E."/>
            <person name="Grose J.H."/>
        </authorList>
    </citation>
    <scope>NUCLEOTIDE SEQUENCE [LARGE SCALE GENOMIC DNA]</scope>
</reference>
<dbReference type="EMBL" id="MW021761">
    <property type="protein sequence ID" value="QPX75013.1"/>
    <property type="molecule type" value="Genomic_DNA"/>
</dbReference>
<evidence type="ECO:0000313" key="3">
    <source>
        <dbReference type="Proteomes" id="UP000595249"/>
    </source>
</evidence>
<keyword evidence="1" id="KW-0812">Transmembrane</keyword>
<evidence type="ECO:0000256" key="1">
    <source>
        <dbReference type="SAM" id="Phobius"/>
    </source>
</evidence>